<reference evidence="3" key="1">
    <citation type="submission" date="2023-07" db="EMBL/GenBank/DDBJ databases">
        <title>Defluviimonas sediminis sp. nov., isolated from mangrove sediment.</title>
        <authorList>
            <person name="Liu L."/>
            <person name="Li J."/>
            <person name="Huang Y."/>
            <person name="Pan J."/>
            <person name="Li M."/>
        </authorList>
    </citation>
    <scope>NUCLEOTIDE SEQUENCE [LARGE SCALE GENOMIC DNA]</scope>
    <source>
        <strain evidence="3">FT324</strain>
    </source>
</reference>
<sequence>MIRKLLSVTILSLSLSANTASAAESAYWHDLMFIIGAKSGIIPYEPVAVPDAFDPAPMRLAFNDRPVVERKKIQSVLAGYGYLDGAADGVWGGRTWAAIDRYARAANVWQGLATPAGSGGILDHIAMSY</sequence>
<dbReference type="EMBL" id="JAOCQF010000001">
    <property type="protein sequence ID" value="MCT8329271.1"/>
    <property type="molecule type" value="Genomic_DNA"/>
</dbReference>
<dbReference type="InterPro" id="IPR036365">
    <property type="entry name" value="PGBD-like_sf"/>
</dbReference>
<comment type="caution">
    <text evidence="2">The sequence shown here is derived from an EMBL/GenBank/DDBJ whole genome shotgun (WGS) entry which is preliminary data.</text>
</comment>
<accession>A0ABT2NK21</accession>
<evidence type="ECO:0000256" key="1">
    <source>
        <dbReference type="SAM" id="SignalP"/>
    </source>
</evidence>
<keyword evidence="1" id="KW-0732">Signal</keyword>
<gene>
    <name evidence="2" type="ORF">N5I32_07080</name>
</gene>
<name>A0ABT2NK21_9RHOB</name>
<proteinExistence type="predicted"/>
<feature type="signal peptide" evidence="1">
    <location>
        <begin position="1"/>
        <end position="22"/>
    </location>
</feature>
<dbReference type="RefSeq" id="WP_261494687.1">
    <property type="nucleotide sequence ID" value="NZ_JAOCQF010000001.1"/>
</dbReference>
<protein>
    <submittedName>
        <fullName evidence="2">Peptidoglycan-binding protein</fullName>
    </submittedName>
</protein>
<evidence type="ECO:0000313" key="2">
    <source>
        <dbReference type="EMBL" id="MCT8329271.1"/>
    </source>
</evidence>
<keyword evidence="3" id="KW-1185">Reference proteome</keyword>
<dbReference type="SUPFAM" id="SSF47090">
    <property type="entry name" value="PGBD-like"/>
    <property type="match status" value="1"/>
</dbReference>
<dbReference type="Proteomes" id="UP001205601">
    <property type="component" value="Unassembled WGS sequence"/>
</dbReference>
<feature type="chain" id="PRO_5047529802" evidence="1">
    <location>
        <begin position="23"/>
        <end position="129"/>
    </location>
</feature>
<evidence type="ECO:0000313" key="3">
    <source>
        <dbReference type="Proteomes" id="UP001205601"/>
    </source>
</evidence>
<organism evidence="2 3">
    <name type="scientific">Albidovulum sediminis</name>
    <dbReference type="NCBI Taxonomy" id="3066345"/>
    <lineage>
        <taxon>Bacteria</taxon>
        <taxon>Pseudomonadati</taxon>
        <taxon>Pseudomonadota</taxon>
        <taxon>Alphaproteobacteria</taxon>
        <taxon>Rhodobacterales</taxon>
        <taxon>Paracoccaceae</taxon>
        <taxon>Albidovulum</taxon>
    </lineage>
</organism>